<dbReference type="RefSeq" id="WP_335959513.1">
    <property type="nucleotide sequence ID" value="NZ_JAXBLX010000006.1"/>
</dbReference>
<dbReference type="PROSITE" id="PS50035">
    <property type="entry name" value="PLD"/>
    <property type="match status" value="2"/>
</dbReference>
<sequence length="398" mass="45884">MNGWVMTIIIVIAIFAWLRIDFVLGRRQQRNEATRHVQETRYSDVTFLPTGDEFFKRLFADIEQATDHVHLLFYIIKDDHISGKMLKILEGKAKEGVTVRLLVDKLGSHIPKKKLKQLKKAGVNFAYSHPVSFPYLFFTLNRRNHRKLAIMDGRVGYIGGYNVGDEYLGRDPKFGPWRDFHLRLDGDGVQDLQGQFLQDWQTAKQKYMTKEAHYPPLKKGETPLRILPTDGSYLEETFIALIRQAKETIIIGTPYYIPGKAIQKELIAASQRGVDVKLIIPKKGDHPLVKEAAFPYFESLLKVDINVYQYYRGFFHAKAMVIDKQVCDIGTANCDQRSFHINHEINCLIYDTDFIKRVLNELEHDISISERLTIEAYQNRPLSQKGKEKVAKLVSGLL</sequence>
<evidence type="ECO:0000256" key="1">
    <source>
        <dbReference type="ARBA" id="ARBA00004236"/>
    </source>
</evidence>
<keyword evidence="12" id="KW-1185">Reference proteome</keyword>
<keyword evidence="7 9" id="KW-0472">Membrane</keyword>
<dbReference type="PIRSF" id="PIRSF000850">
    <property type="entry name" value="Phospholipase_D_PSS"/>
    <property type="match status" value="1"/>
</dbReference>
<dbReference type="EC" id="2.7.8.-" evidence="8"/>
<dbReference type="Pfam" id="PF13091">
    <property type="entry name" value="PLDc_2"/>
    <property type="match status" value="2"/>
</dbReference>
<dbReference type="InterPro" id="IPR025202">
    <property type="entry name" value="PLD-like_dom"/>
</dbReference>
<dbReference type="NCBIfam" id="TIGR04265">
    <property type="entry name" value="bac_cardiolipin"/>
    <property type="match status" value="1"/>
</dbReference>
<dbReference type="CDD" id="cd09112">
    <property type="entry name" value="PLDc_CLS_2"/>
    <property type="match status" value="1"/>
</dbReference>
<dbReference type="PANTHER" id="PTHR21248:SF7">
    <property type="entry name" value="MINOR CARDIOLIPIN SYNTHASE CLSB"/>
    <property type="match status" value="1"/>
</dbReference>
<feature type="domain" description="PLD phosphodiesterase" evidence="10">
    <location>
        <begin position="140"/>
        <end position="167"/>
    </location>
</feature>
<dbReference type="InterPro" id="IPR001736">
    <property type="entry name" value="PLipase_D/transphosphatidylase"/>
</dbReference>
<accession>A0ABV6KEK6</accession>
<comment type="subcellular location">
    <subcellularLocation>
        <location evidence="1">Cell membrane</location>
    </subcellularLocation>
</comment>
<keyword evidence="2" id="KW-1003">Cell membrane</keyword>
<evidence type="ECO:0000256" key="7">
    <source>
        <dbReference type="ARBA" id="ARBA00023136"/>
    </source>
</evidence>
<evidence type="ECO:0000256" key="3">
    <source>
        <dbReference type="ARBA" id="ARBA00022679"/>
    </source>
</evidence>
<evidence type="ECO:0000256" key="2">
    <source>
        <dbReference type="ARBA" id="ARBA00022475"/>
    </source>
</evidence>
<dbReference type="CDD" id="cd09110">
    <property type="entry name" value="PLDc_CLS_1"/>
    <property type="match status" value="1"/>
</dbReference>
<protein>
    <recommendedName>
        <fullName evidence="8">Cardiolipin synthase</fullName>
        <ecNumber evidence="8">2.7.8.-</ecNumber>
    </recommendedName>
</protein>
<keyword evidence="3" id="KW-0808">Transferase</keyword>
<evidence type="ECO:0000256" key="5">
    <source>
        <dbReference type="ARBA" id="ARBA00022737"/>
    </source>
</evidence>
<evidence type="ECO:0000256" key="4">
    <source>
        <dbReference type="ARBA" id="ARBA00022692"/>
    </source>
</evidence>
<feature type="domain" description="PLD phosphodiesterase" evidence="10">
    <location>
        <begin position="311"/>
        <end position="338"/>
    </location>
</feature>
<evidence type="ECO:0000313" key="12">
    <source>
        <dbReference type="Proteomes" id="UP001589838"/>
    </source>
</evidence>
<dbReference type="Proteomes" id="UP001589838">
    <property type="component" value="Unassembled WGS sequence"/>
</dbReference>
<feature type="transmembrane region" description="Helical" evidence="9">
    <location>
        <begin position="6"/>
        <end position="25"/>
    </location>
</feature>
<name>A0ABV6KEK6_9BACI</name>
<evidence type="ECO:0000313" key="11">
    <source>
        <dbReference type="EMBL" id="MFC0471674.1"/>
    </source>
</evidence>
<keyword evidence="6 9" id="KW-1133">Transmembrane helix</keyword>
<dbReference type="PANTHER" id="PTHR21248">
    <property type="entry name" value="CARDIOLIPIN SYNTHASE"/>
    <property type="match status" value="1"/>
</dbReference>
<dbReference type="EMBL" id="JBHLUX010000036">
    <property type="protein sequence ID" value="MFC0471674.1"/>
    <property type="molecule type" value="Genomic_DNA"/>
</dbReference>
<evidence type="ECO:0000256" key="8">
    <source>
        <dbReference type="NCBIfam" id="TIGR04265"/>
    </source>
</evidence>
<evidence type="ECO:0000256" key="9">
    <source>
        <dbReference type="SAM" id="Phobius"/>
    </source>
</evidence>
<reference evidence="11 12" key="1">
    <citation type="submission" date="2024-09" db="EMBL/GenBank/DDBJ databases">
        <authorList>
            <person name="Sun Q."/>
            <person name="Mori K."/>
        </authorList>
    </citation>
    <scope>NUCLEOTIDE SEQUENCE [LARGE SCALE GENOMIC DNA]</scope>
    <source>
        <strain evidence="11 12">NCAIM B.02610</strain>
    </source>
</reference>
<comment type="caution">
    <text evidence="11">The sequence shown here is derived from an EMBL/GenBank/DDBJ whole genome shotgun (WGS) entry which is preliminary data.</text>
</comment>
<proteinExistence type="predicted"/>
<keyword evidence="5" id="KW-0677">Repeat</keyword>
<evidence type="ECO:0000256" key="6">
    <source>
        <dbReference type="ARBA" id="ARBA00022989"/>
    </source>
</evidence>
<organism evidence="11 12">
    <name type="scientific">Halalkalibacter kiskunsagensis</name>
    <dbReference type="NCBI Taxonomy" id="1548599"/>
    <lineage>
        <taxon>Bacteria</taxon>
        <taxon>Bacillati</taxon>
        <taxon>Bacillota</taxon>
        <taxon>Bacilli</taxon>
        <taxon>Bacillales</taxon>
        <taxon>Bacillaceae</taxon>
        <taxon>Halalkalibacter</taxon>
    </lineage>
</organism>
<gene>
    <name evidence="11" type="primary">cls</name>
    <name evidence="11" type="ORF">ACFFHM_14525</name>
</gene>
<evidence type="ECO:0000259" key="10">
    <source>
        <dbReference type="PROSITE" id="PS50035"/>
    </source>
</evidence>
<dbReference type="InterPro" id="IPR022924">
    <property type="entry name" value="Cardiolipin_synthase"/>
</dbReference>
<dbReference type="SMART" id="SM00155">
    <property type="entry name" value="PLDc"/>
    <property type="match status" value="2"/>
</dbReference>
<dbReference type="SUPFAM" id="SSF56024">
    <property type="entry name" value="Phospholipase D/nuclease"/>
    <property type="match status" value="2"/>
</dbReference>
<keyword evidence="4 9" id="KW-0812">Transmembrane</keyword>
<dbReference type="Gene3D" id="3.30.870.10">
    <property type="entry name" value="Endonuclease Chain A"/>
    <property type="match status" value="2"/>
</dbReference>